<dbReference type="GO" id="GO:0061542">
    <property type="term" value="F:3-demethylubiquinol 3-O-methyltransferase activity"/>
    <property type="evidence" value="ECO:0007669"/>
    <property type="project" value="UniProtKB-EC"/>
</dbReference>
<proteinExistence type="predicted"/>
<gene>
    <name evidence="1" type="ORF">ACFPM7_21260</name>
</gene>
<dbReference type="Proteomes" id="UP001596157">
    <property type="component" value="Unassembled WGS sequence"/>
</dbReference>
<dbReference type="EC" id="2.1.1.222" evidence="1"/>
<organism evidence="1 2">
    <name type="scientific">Actinokineospora guangxiensis</name>
    <dbReference type="NCBI Taxonomy" id="1490288"/>
    <lineage>
        <taxon>Bacteria</taxon>
        <taxon>Bacillati</taxon>
        <taxon>Actinomycetota</taxon>
        <taxon>Actinomycetes</taxon>
        <taxon>Pseudonocardiales</taxon>
        <taxon>Pseudonocardiaceae</taxon>
        <taxon>Actinokineospora</taxon>
    </lineage>
</organism>
<keyword evidence="1" id="KW-0489">Methyltransferase</keyword>
<protein>
    <submittedName>
        <fullName evidence="1">Class I SAM-dependent methyltransferase</fullName>
        <ecNumber evidence="1">2.1.1.222</ecNumber>
        <ecNumber evidence="1">2.1.1.64</ecNumber>
    </submittedName>
</protein>
<reference evidence="2" key="1">
    <citation type="journal article" date="2019" name="Int. J. Syst. Evol. Microbiol.">
        <title>The Global Catalogue of Microorganisms (GCM) 10K type strain sequencing project: providing services to taxonomists for standard genome sequencing and annotation.</title>
        <authorList>
            <consortium name="The Broad Institute Genomics Platform"/>
            <consortium name="The Broad Institute Genome Sequencing Center for Infectious Disease"/>
            <person name="Wu L."/>
            <person name="Ma J."/>
        </authorList>
    </citation>
    <scope>NUCLEOTIDE SEQUENCE [LARGE SCALE GENOMIC DNA]</scope>
    <source>
        <strain evidence="2">CCUG 59778</strain>
    </source>
</reference>
<comment type="caution">
    <text evidence="1">The sequence shown here is derived from an EMBL/GenBank/DDBJ whole genome shotgun (WGS) entry which is preliminary data.</text>
</comment>
<dbReference type="SUPFAM" id="SSF53335">
    <property type="entry name" value="S-adenosyl-L-methionine-dependent methyltransferases"/>
    <property type="match status" value="1"/>
</dbReference>
<evidence type="ECO:0000313" key="2">
    <source>
        <dbReference type="Proteomes" id="UP001596157"/>
    </source>
</evidence>
<name>A0ABW0ETQ4_9PSEU</name>
<dbReference type="EC" id="2.1.1.64" evidence="1"/>
<keyword evidence="1" id="KW-0808">Transferase</keyword>
<keyword evidence="2" id="KW-1185">Reference proteome</keyword>
<sequence>MKQDHGAHAHDLDPASPEHREDSIELLFQTHFSQRYGAGVPVTADKAASAVRLREVWREHRVGATVGVDVDRFVEDAFLSLQYAYNRKYGQWDKVNDLRALYQDTWHARIAPFTSALPQDATVLGVGANDGREVRQLFGDRDIAIDLLDISSEAISRLGGQLGEFRAVRGFVGSFEDWRPVAADYDLFFSLRTLNSTSVDRAACVRKSVSLVRPGGTLVYSVSNGYIHEVDGVPRAVRGMFSYDTATIDAERPKAIAHEIVDLLCAEDVTVVDVADEPTEIFIIAQKKQSGKVSVHGEL</sequence>
<accession>A0ABW0ETQ4</accession>
<dbReference type="EMBL" id="JBHSKF010000011">
    <property type="protein sequence ID" value="MFC5289591.1"/>
    <property type="molecule type" value="Genomic_DNA"/>
</dbReference>
<dbReference type="InterPro" id="IPR029063">
    <property type="entry name" value="SAM-dependent_MTases_sf"/>
</dbReference>
<evidence type="ECO:0000313" key="1">
    <source>
        <dbReference type="EMBL" id="MFC5289591.1"/>
    </source>
</evidence>
<dbReference type="RefSeq" id="WP_378249435.1">
    <property type="nucleotide sequence ID" value="NZ_JBHSKF010000011.1"/>
</dbReference>
<dbReference type="GO" id="GO:0032259">
    <property type="term" value="P:methylation"/>
    <property type="evidence" value="ECO:0007669"/>
    <property type="project" value="UniProtKB-KW"/>
</dbReference>
<dbReference type="Gene3D" id="3.40.50.150">
    <property type="entry name" value="Vaccinia Virus protein VP39"/>
    <property type="match status" value="1"/>
</dbReference>
<dbReference type="GO" id="GO:0102208">
    <property type="term" value="F:2-polyprenyl-6-hydroxyphenol methylase activity"/>
    <property type="evidence" value="ECO:0007669"/>
    <property type="project" value="UniProtKB-EC"/>
</dbReference>